<dbReference type="Proteomes" id="UP000004892">
    <property type="component" value="Unassembled WGS sequence"/>
</dbReference>
<dbReference type="InterPro" id="IPR004358">
    <property type="entry name" value="Sig_transdc_His_kin-like_C"/>
</dbReference>
<dbReference type="Gene3D" id="1.10.287.130">
    <property type="match status" value="1"/>
</dbReference>
<evidence type="ECO:0000256" key="3">
    <source>
        <dbReference type="ARBA" id="ARBA00022553"/>
    </source>
</evidence>
<dbReference type="InterPro" id="IPR036097">
    <property type="entry name" value="HisK_dim/P_sf"/>
</dbReference>
<dbReference type="InterPro" id="IPR001789">
    <property type="entry name" value="Sig_transdc_resp-reg_receiver"/>
</dbReference>
<proteinExistence type="predicted"/>
<feature type="domain" description="Histidine kinase" evidence="7">
    <location>
        <begin position="156"/>
        <end position="375"/>
    </location>
</feature>
<dbReference type="CDD" id="cd17538">
    <property type="entry name" value="REC_D1_PleD-like"/>
    <property type="match status" value="1"/>
</dbReference>
<sequence>MNMKIDPSEYKILIVDDVSSNVLLMKALLGKEKYNLLSAMSGIEALDCIARERPDLVLLDVMMPGMDGFEVAQRLREDEKYKDIPIIFLTALDDSQSVVKGFKIGGNDFISKPFKKEELMIRISHQLSLVAANRIIVRQTEELKKTIDGRDKLYSVIAHDLRSPMASMKMLLNTLMMSVTRENVSPDIFDMLEMANKTSEEVFALLDNLLKWTKSQLGKLTVIPQIVDIAELTNGMIEVISSVAAVKQIEIKMDTEDKFYVNVDIEMIKSVVRNLLSNAIKFSNPHSEVHVNVREEGNEIIVTVSDHGLGIKKEDQPKLLNEVTHFTTFGTNSEEGSGLGLLLCRDFVLHNKGHLWFESEENVGSTFSFSLPKAI</sequence>
<dbReference type="Gene3D" id="3.40.50.2300">
    <property type="match status" value="1"/>
</dbReference>
<dbReference type="Pfam" id="PF02518">
    <property type="entry name" value="HATPase_c"/>
    <property type="match status" value="1"/>
</dbReference>
<feature type="domain" description="Response regulatory" evidence="8">
    <location>
        <begin position="11"/>
        <end position="127"/>
    </location>
</feature>
<dbReference type="InterPro" id="IPR011006">
    <property type="entry name" value="CheY-like_superfamily"/>
</dbReference>
<keyword evidence="10" id="KW-1185">Reference proteome</keyword>
<evidence type="ECO:0000256" key="5">
    <source>
        <dbReference type="ARBA" id="ARBA00022777"/>
    </source>
</evidence>
<dbReference type="PATRIC" id="fig|742817.3.peg.1104"/>
<dbReference type="CDD" id="cd00082">
    <property type="entry name" value="HisKA"/>
    <property type="match status" value="1"/>
</dbReference>
<keyword evidence="5" id="KW-0418">Kinase</keyword>
<evidence type="ECO:0000259" key="8">
    <source>
        <dbReference type="PROSITE" id="PS50110"/>
    </source>
</evidence>
<evidence type="ECO:0000313" key="10">
    <source>
        <dbReference type="Proteomes" id="UP000004892"/>
    </source>
</evidence>
<dbReference type="GeneID" id="98068632"/>
<keyword evidence="4" id="KW-0808">Transferase</keyword>
<reference evidence="9 10" key="1">
    <citation type="submission" date="2012-01" db="EMBL/GenBank/DDBJ databases">
        <title>The Genome Sequence of Odoribacter laneus YIT 12061.</title>
        <authorList>
            <consortium name="The Broad Institute Genome Sequencing Platform"/>
            <person name="Earl A."/>
            <person name="Ward D."/>
            <person name="Feldgarden M."/>
            <person name="Gevers D."/>
            <person name="Morotomi M."/>
            <person name="Young S.K."/>
            <person name="Zeng Q."/>
            <person name="Gargeya S."/>
            <person name="Fitzgerald M."/>
            <person name="Haas B."/>
            <person name="Abouelleil A."/>
            <person name="Alvarado L."/>
            <person name="Arachchi H.M."/>
            <person name="Berlin A."/>
            <person name="Chapman S.B."/>
            <person name="Gearin G."/>
            <person name="Goldberg J."/>
            <person name="Griggs A."/>
            <person name="Gujja S."/>
            <person name="Hansen M."/>
            <person name="Heiman D."/>
            <person name="Howarth C."/>
            <person name="Larimer J."/>
            <person name="Lui A."/>
            <person name="MacDonald P.J.P."/>
            <person name="McCowen C."/>
            <person name="Montmayeur A."/>
            <person name="Murphy C."/>
            <person name="Neiman D."/>
            <person name="Pearson M."/>
            <person name="Priest M."/>
            <person name="Roberts A."/>
            <person name="Saif S."/>
            <person name="Shea T."/>
            <person name="Sisk P."/>
            <person name="Stolte C."/>
            <person name="Sykes S."/>
            <person name="Wortman J."/>
            <person name="Nusbaum C."/>
            <person name="Birren B."/>
        </authorList>
    </citation>
    <scope>NUCLEOTIDE SEQUENCE [LARGE SCALE GENOMIC DNA]</scope>
    <source>
        <strain evidence="9 10">YIT 12061</strain>
    </source>
</reference>
<dbReference type="InterPro" id="IPR036890">
    <property type="entry name" value="HATPase_C_sf"/>
</dbReference>
<name>H1DFK6_9BACT</name>
<gene>
    <name evidence="9" type="ORF">HMPREF9449_01042</name>
</gene>
<dbReference type="PROSITE" id="PS50109">
    <property type="entry name" value="HIS_KIN"/>
    <property type="match status" value="1"/>
</dbReference>
<dbReference type="Gene3D" id="3.30.565.10">
    <property type="entry name" value="Histidine kinase-like ATPase, C-terminal domain"/>
    <property type="match status" value="1"/>
</dbReference>
<dbReference type="GO" id="GO:0000155">
    <property type="term" value="F:phosphorelay sensor kinase activity"/>
    <property type="evidence" value="ECO:0007669"/>
    <property type="project" value="InterPro"/>
</dbReference>
<dbReference type="InterPro" id="IPR003594">
    <property type="entry name" value="HATPase_dom"/>
</dbReference>
<protein>
    <recommendedName>
        <fullName evidence="2">histidine kinase</fullName>
        <ecNumber evidence="2">2.7.13.3</ecNumber>
    </recommendedName>
</protein>
<evidence type="ECO:0000256" key="6">
    <source>
        <dbReference type="PROSITE-ProRule" id="PRU00169"/>
    </source>
</evidence>
<dbReference type="InterPro" id="IPR003661">
    <property type="entry name" value="HisK_dim/P_dom"/>
</dbReference>
<evidence type="ECO:0000256" key="1">
    <source>
        <dbReference type="ARBA" id="ARBA00000085"/>
    </source>
</evidence>
<dbReference type="eggNOG" id="COG3437">
    <property type="taxonomic scope" value="Bacteria"/>
</dbReference>
<organism evidence="9 10">
    <name type="scientific">Odoribacter laneus YIT 12061</name>
    <dbReference type="NCBI Taxonomy" id="742817"/>
    <lineage>
        <taxon>Bacteria</taxon>
        <taxon>Pseudomonadati</taxon>
        <taxon>Bacteroidota</taxon>
        <taxon>Bacteroidia</taxon>
        <taxon>Bacteroidales</taxon>
        <taxon>Odoribacteraceae</taxon>
        <taxon>Odoribacter</taxon>
    </lineage>
</organism>
<keyword evidence="3 6" id="KW-0597">Phosphoprotein</keyword>
<comment type="catalytic activity">
    <reaction evidence="1">
        <text>ATP + protein L-histidine = ADP + protein N-phospho-L-histidine.</text>
        <dbReference type="EC" id="2.7.13.3"/>
    </reaction>
</comment>
<dbReference type="AlphaFoldDB" id="H1DFK6"/>
<evidence type="ECO:0000256" key="4">
    <source>
        <dbReference type="ARBA" id="ARBA00022679"/>
    </source>
</evidence>
<evidence type="ECO:0000256" key="2">
    <source>
        <dbReference type="ARBA" id="ARBA00012438"/>
    </source>
</evidence>
<dbReference type="eggNOG" id="COG0642">
    <property type="taxonomic scope" value="Bacteria"/>
</dbReference>
<dbReference type="PROSITE" id="PS50110">
    <property type="entry name" value="RESPONSE_REGULATORY"/>
    <property type="match status" value="1"/>
</dbReference>
<dbReference type="PANTHER" id="PTHR43547">
    <property type="entry name" value="TWO-COMPONENT HISTIDINE KINASE"/>
    <property type="match status" value="1"/>
</dbReference>
<dbReference type="PRINTS" id="PR00344">
    <property type="entry name" value="BCTRLSENSOR"/>
</dbReference>
<dbReference type="EMBL" id="ADMC01000016">
    <property type="protein sequence ID" value="EHP48897.1"/>
    <property type="molecule type" value="Genomic_DNA"/>
</dbReference>
<dbReference type="EC" id="2.7.13.3" evidence="2"/>
<dbReference type="FunFam" id="3.30.565.10:FF:000006">
    <property type="entry name" value="Sensor histidine kinase WalK"/>
    <property type="match status" value="1"/>
</dbReference>
<dbReference type="SUPFAM" id="SSF55874">
    <property type="entry name" value="ATPase domain of HSP90 chaperone/DNA topoisomerase II/histidine kinase"/>
    <property type="match status" value="1"/>
</dbReference>
<dbReference type="HOGENOM" id="CLU_000445_114_72_10"/>
<comment type="caution">
    <text evidence="9">The sequence shown here is derived from an EMBL/GenBank/DDBJ whole genome shotgun (WGS) entry which is preliminary data.</text>
</comment>
<dbReference type="PANTHER" id="PTHR43547:SF2">
    <property type="entry name" value="HYBRID SIGNAL TRANSDUCTION HISTIDINE KINASE C"/>
    <property type="match status" value="1"/>
</dbReference>
<feature type="modified residue" description="4-aspartylphosphate" evidence="6">
    <location>
        <position position="60"/>
    </location>
</feature>
<evidence type="ECO:0000259" key="7">
    <source>
        <dbReference type="PROSITE" id="PS50109"/>
    </source>
</evidence>
<dbReference type="SUPFAM" id="SSF47384">
    <property type="entry name" value="Homodimeric domain of signal transducing histidine kinase"/>
    <property type="match status" value="1"/>
</dbReference>
<evidence type="ECO:0000313" key="9">
    <source>
        <dbReference type="EMBL" id="EHP48897.1"/>
    </source>
</evidence>
<dbReference type="RefSeq" id="WP_009136190.1">
    <property type="nucleotide sequence ID" value="NZ_JH594596.1"/>
</dbReference>
<dbReference type="SMART" id="SM00448">
    <property type="entry name" value="REC"/>
    <property type="match status" value="1"/>
</dbReference>
<dbReference type="STRING" id="742817.HMPREF9449_01042"/>
<dbReference type="SUPFAM" id="SSF52172">
    <property type="entry name" value="CheY-like"/>
    <property type="match status" value="1"/>
</dbReference>
<accession>H1DFK6</accession>
<dbReference type="SMART" id="SM00387">
    <property type="entry name" value="HATPase_c"/>
    <property type="match status" value="1"/>
</dbReference>
<dbReference type="InterPro" id="IPR005467">
    <property type="entry name" value="His_kinase_dom"/>
</dbReference>
<dbReference type="Pfam" id="PF00072">
    <property type="entry name" value="Response_reg"/>
    <property type="match status" value="1"/>
</dbReference>